<keyword evidence="2" id="KW-0732">Signal</keyword>
<evidence type="ECO:0000256" key="1">
    <source>
        <dbReference type="SAM" id="MobiDB-lite"/>
    </source>
</evidence>
<dbReference type="Proteomes" id="UP000641025">
    <property type="component" value="Unassembled WGS sequence"/>
</dbReference>
<evidence type="ECO:0000256" key="2">
    <source>
        <dbReference type="SAM" id="SignalP"/>
    </source>
</evidence>
<dbReference type="InterPro" id="IPR025392">
    <property type="entry name" value="DUF4124"/>
</dbReference>
<sequence length="244" mass="26068">MKQATAIARRWNRTSRLARTLVPAAVLCAFCVSPARADFFRYTDESGVEIFTNTPTNSGAVRVLREANKPKQSAKLQPSSPGKEAPDLSGIDAKLPVQGVITSGYGMRHDPIDGHQRHHNGVDIAVPTGTSVKAIAAGRVIESAAHGGYGNLVTIQHADGMVSMYGHNSQLEVRVGDQVEAGQTVALSGSTGRSTGPHVHFELWKKGVNVTRNYLDNGAGIPEMTGSIRSYLHKDGSLVFTNIN</sequence>
<gene>
    <name evidence="5" type="ORF">JFN90_07485</name>
</gene>
<evidence type="ECO:0000259" key="3">
    <source>
        <dbReference type="Pfam" id="PF01551"/>
    </source>
</evidence>
<dbReference type="InterPro" id="IPR016047">
    <property type="entry name" value="M23ase_b-sheet_dom"/>
</dbReference>
<dbReference type="PANTHER" id="PTHR21666">
    <property type="entry name" value="PEPTIDASE-RELATED"/>
    <property type="match status" value="1"/>
</dbReference>
<feature type="region of interest" description="Disordered" evidence="1">
    <location>
        <begin position="68"/>
        <end position="90"/>
    </location>
</feature>
<feature type="domain" description="M23ase beta-sheet core" evidence="3">
    <location>
        <begin position="118"/>
        <end position="210"/>
    </location>
</feature>
<dbReference type="InterPro" id="IPR011055">
    <property type="entry name" value="Dup_hybrid_motif"/>
</dbReference>
<dbReference type="Gene3D" id="2.70.70.10">
    <property type="entry name" value="Glucose Permease (Domain IIA)"/>
    <property type="match status" value="1"/>
</dbReference>
<evidence type="ECO:0000313" key="5">
    <source>
        <dbReference type="EMBL" id="MBJ6799978.1"/>
    </source>
</evidence>
<dbReference type="CDD" id="cd12797">
    <property type="entry name" value="M23_peptidase"/>
    <property type="match status" value="1"/>
</dbReference>
<dbReference type="PANTHER" id="PTHR21666:SF270">
    <property type="entry name" value="MUREIN HYDROLASE ACTIVATOR ENVC"/>
    <property type="match status" value="1"/>
</dbReference>
<dbReference type="Pfam" id="PF01551">
    <property type="entry name" value="Peptidase_M23"/>
    <property type="match status" value="1"/>
</dbReference>
<accession>A0ABS0YPW4</accession>
<evidence type="ECO:0000259" key="4">
    <source>
        <dbReference type="Pfam" id="PF13511"/>
    </source>
</evidence>
<protein>
    <submittedName>
        <fullName evidence="5">M23 family metallopeptidase</fullName>
    </submittedName>
</protein>
<feature type="chain" id="PRO_5045047787" evidence="2">
    <location>
        <begin position="38"/>
        <end position="244"/>
    </location>
</feature>
<organism evidence="5 6">
    <name type="scientific">Geomonas propionica</name>
    <dbReference type="NCBI Taxonomy" id="2798582"/>
    <lineage>
        <taxon>Bacteria</taxon>
        <taxon>Pseudomonadati</taxon>
        <taxon>Thermodesulfobacteriota</taxon>
        <taxon>Desulfuromonadia</taxon>
        <taxon>Geobacterales</taxon>
        <taxon>Geobacteraceae</taxon>
        <taxon>Geomonas</taxon>
    </lineage>
</organism>
<proteinExistence type="predicted"/>
<comment type="caution">
    <text evidence="5">The sequence shown here is derived from an EMBL/GenBank/DDBJ whole genome shotgun (WGS) entry which is preliminary data.</text>
</comment>
<feature type="signal peptide" evidence="2">
    <location>
        <begin position="1"/>
        <end position="37"/>
    </location>
</feature>
<dbReference type="SUPFAM" id="SSF51261">
    <property type="entry name" value="Duplicated hybrid motif"/>
    <property type="match status" value="1"/>
</dbReference>
<feature type="compositionally biased region" description="Polar residues" evidence="1">
    <location>
        <begin position="70"/>
        <end position="80"/>
    </location>
</feature>
<reference evidence="5 6" key="1">
    <citation type="submission" date="2020-12" db="EMBL/GenBank/DDBJ databases">
        <title>Geomonas sp. Red259, isolated from paddy soil.</title>
        <authorList>
            <person name="Xu Z."/>
            <person name="Zhang Z."/>
            <person name="Masuda Y."/>
            <person name="Itoh H."/>
            <person name="Senoo K."/>
        </authorList>
    </citation>
    <scope>NUCLEOTIDE SEQUENCE [LARGE SCALE GENOMIC DNA]</scope>
    <source>
        <strain evidence="5 6">Red259</strain>
    </source>
</reference>
<evidence type="ECO:0000313" key="6">
    <source>
        <dbReference type="Proteomes" id="UP000641025"/>
    </source>
</evidence>
<keyword evidence="6" id="KW-1185">Reference proteome</keyword>
<dbReference type="InterPro" id="IPR050570">
    <property type="entry name" value="Cell_wall_metabolism_enzyme"/>
</dbReference>
<dbReference type="EMBL" id="JAEMHK010000004">
    <property type="protein sequence ID" value="MBJ6799978.1"/>
    <property type="molecule type" value="Genomic_DNA"/>
</dbReference>
<dbReference type="Pfam" id="PF13511">
    <property type="entry name" value="DUF4124"/>
    <property type="match status" value="1"/>
</dbReference>
<name>A0ABS0YPW4_9BACT</name>
<feature type="domain" description="DUF4124" evidence="4">
    <location>
        <begin position="27"/>
        <end position="74"/>
    </location>
</feature>